<comment type="caution">
    <text evidence="2">The sequence shown here is derived from an EMBL/GenBank/DDBJ whole genome shotgun (WGS) entry which is preliminary data.</text>
</comment>
<keyword evidence="1" id="KW-1133">Transmembrane helix</keyword>
<gene>
    <name evidence="2" type="ORF">E9228_001042</name>
</gene>
<keyword evidence="1" id="KW-0812">Transmembrane</keyword>
<keyword evidence="3" id="KW-1185">Reference proteome</keyword>
<accession>A0ABX0T4J6</accession>
<dbReference type="Proteomes" id="UP001318300">
    <property type="component" value="Unassembled WGS sequence"/>
</dbReference>
<reference evidence="2 3" key="1">
    <citation type="submission" date="2020-03" db="EMBL/GenBank/DDBJ databases">
        <title>Above-ground endophytic microbial communities from plants in different locations in the United States.</title>
        <authorList>
            <person name="Frank C."/>
        </authorList>
    </citation>
    <scope>NUCLEOTIDE SEQUENCE [LARGE SCALE GENOMIC DNA]</scope>
    <source>
        <strain evidence="2 3">WW7</strain>
    </source>
</reference>
<organism evidence="2 3">
    <name type="scientific">Curtobacterium salicis</name>
    <dbReference type="NCBI Taxonomy" id="1779862"/>
    <lineage>
        <taxon>Bacteria</taxon>
        <taxon>Bacillati</taxon>
        <taxon>Actinomycetota</taxon>
        <taxon>Actinomycetes</taxon>
        <taxon>Micrococcales</taxon>
        <taxon>Microbacteriaceae</taxon>
        <taxon>Curtobacterium</taxon>
    </lineage>
</organism>
<sequence>MAVGGVDMVAVLAAFVMHESTGLRWRVWVLAVGVALAMVVAGSRFDRRLRSELRCGRVRVS</sequence>
<protein>
    <submittedName>
        <fullName evidence="2">Uncharacterized protein</fullName>
    </submittedName>
</protein>
<feature type="transmembrane region" description="Helical" evidence="1">
    <location>
        <begin position="25"/>
        <end position="45"/>
    </location>
</feature>
<evidence type="ECO:0000313" key="3">
    <source>
        <dbReference type="Proteomes" id="UP001318300"/>
    </source>
</evidence>
<proteinExistence type="predicted"/>
<evidence type="ECO:0000256" key="1">
    <source>
        <dbReference type="SAM" id="Phobius"/>
    </source>
</evidence>
<keyword evidence="1" id="KW-0472">Membrane</keyword>
<dbReference type="EMBL" id="JAAOYO010000002">
    <property type="protein sequence ID" value="NII40406.1"/>
    <property type="molecule type" value="Genomic_DNA"/>
</dbReference>
<name>A0ABX0T4J6_9MICO</name>
<evidence type="ECO:0000313" key="2">
    <source>
        <dbReference type="EMBL" id="NII40406.1"/>
    </source>
</evidence>